<protein>
    <submittedName>
        <fullName evidence="6">Natural killer cell receptor 2B4</fullName>
    </submittedName>
</protein>
<dbReference type="PROSITE" id="PS50835">
    <property type="entry name" value="IG_LIKE"/>
    <property type="match status" value="1"/>
</dbReference>
<dbReference type="GO" id="GO:0002323">
    <property type="term" value="P:natural killer cell activation involved in immune response"/>
    <property type="evidence" value="ECO:0007669"/>
    <property type="project" value="TreeGrafter"/>
</dbReference>
<keyword evidence="2" id="KW-0732">Signal</keyword>
<dbReference type="InterPro" id="IPR007110">
    <property type="entry name" value="Ig-like_dom"/>
</dbReference>
<comment type="subcellular location">
    <subcellularLocation>
        <location evidence="1">Membrane</location>
    </subcellularLocation>
</comment>
<sequence length="181" mass="20873">MKLLSLPEIYVILTWKNSTGLEYEALALKHFNKTLDFQIEDLTLLIKVAKPDDSGHYQLEVTKESGEVFTVQFKVFVFDHVEQPLLQGQWKALDERKCQVTLYCLVSRDSNVSYTWYRSNELIPTLRNITYLELQIDANDLHIYSCNVSNPVSWASHTLNLSQGCLHVLLSKWSTLGYNKG</sequence>
<dbReference type="CDD" id="cd00096">
    <property type="entry name" value="Ig"/>
    <property type="match status" value="1"/>
</dbReference>
<reference evidence="6" key="1">
    <citation type="submission" date="2020-03" db="EMBL/GenBank/DDBJ databases">
        <title>Studies in the Genomics of Life Span.</title>
        <authorList>
            <person name="Glass D."/>
        </authorList>
    </citation>
    <scope>NUCLEOTIDE SEQUENCE</scope>
    <source>
        <strain evidence="6">SUZIE</strain>
        <tissue evidence="6">Muscle</tissue>
    </source>
</reference>
<evidence type="ECO:0000256" key="2">
    <source>
        <dbReference type="ARBA" id="ARBA00022729"/>
    </source>
</evidence>
<proteinExistence type="predicted"/>
<dbReference type="InterPro" id="IPR013783">
    <property type="entry name" value="Ig-like_fold"/>
</dbReference>
<evidence type="ECO:0000256" key="3">
    <source>
        <dbReference type="ARBA" id="ARBA00023136"/>
    </source>
</evidence>
<keyword evidence="4" id="KW-0325">Glycoprotein</keyword>
<name>A0AA41TAL7_SCICA</name>
<evidence type="ECO:0000256" key="1">
    <source>
        <dbReference type="ARBA" id="ARBA00004370"/>
    </source>
</evidence>
<dbReference type="Gene3D" id="2.60.40.10">
    <property type="entry name" value="Immunoglobulins"/>
    <property type="match status" value="2"/>
</dbReference>
<keyword evidence="7" id="KW-1185">Reference proteome</keyword>
<dbReference type="AlphaFoldDB" id="A0AA41TAL7"/>
<keyword evidence="3" id="KW-0472">Membrane</keyword>
<gene>
    <name evidence="6" type="ORF">SUZIE_211375</name>
</gene>
<dbReference type="SUPFAM" id="SSF48726">
    <property type="entry name" value="Immunoglobulin"/>
    <property type="match status" value="2"/>
</dbReference>
<evidence type="ECO:0000256" key="4">
    <source>
        <dbReference type="ARBA" id="ARBA00023180"/>
    </source>
</evidence>
<dbReference type="InterPro" id="IPR024303">
    <property type="entry name" value="NK_rcpt_2B4_Ig_dom"/>
</dbReference>
<dbReference type="Pfam" id="PF13895">
    <property type="entry name" value="Ig_2"/>
    <property type="match status" value="1"/>
</dbReference>
<evidence type="ECO:0000313" key="7">
    <source>
        <dbReference type="Proteomes" id="UP001166674"/>
    </source>
</evidence>
<accession>A0AA41TAL7</accession>
<dbReference type="InterPro" id="IPR015631">
    <property type="entry name" value="CD2/SLAM_rcpt"/>
</dbReference>
<dbReference type="InterPro" id="IPR036179">
    <property type="entry name" value="Ig-like_dom_sf"/>
</dbReference>
<dbReference type="PANTHER" id="PTHR12080">
    <property type="entry name" value="SIGNALING LYMPHOCYTIC ACTIVATION MOLECULE"/>
    <property type="match status" value="1"/>
</dbReference>
<feature type="domain" description="Ig-like" evidence="5">
    <location>
        <begin position="100"/>
        <end position="162"/>
    </location>
</feature>
<dbReference type="GO" id="GO:0042288">
    <property type="term" value="F:MHC class I protein binding"/>
    <property type="evidence" value="ECO:0007669"/>
    <property type="project" value="TreeGrafter"/>
</dbReference>
<dbReference type="PANTHER" id="PTHR12080:SF56">
    <property type="entry name" value="NATURAL KILLER CELL RECEPTOR 2B4"/>
    <property type="match status" value="1"/>
</dbReference>
<comment type="caution">
    <text evidence="6">The sequence shown here is derived from an EMBL/GenBank/DDBJ whole genome shotgun (WGS) entry which is preliminary data.</text>
</comment>
<organism evidence="6 7">
    <name type="scientific">Sciurus carolinensis</name>
    <name type="common">Eastern gray squirrel</name>
    <dbReference type="NCBI Taxonomy" id="30640"/>
    <lineage>
        <taxon>Eukaryota</taxon>
        <taxon>Metazoa</taxon>
        <taxon>Chordata</taxon>
        <taxon>Craniata</taxon>
        <taxon>Vertebrata</taxon>
        <taxon>Euteleostomi</taxon>
        <taxon>Mammalia</taxon>
        <taxon>Eutheria</taxon>
        <taxon>Euarchontoglires</taxon>
        <taxon>Glires</taxon>
        <taxon>Rodentia</taxon>
        <taxon>Sciuromorpha</taxon>
        <taxon>Sciuridae</taxon>
        <taxon>Sciurinae</taxon>
        <taxon>Sciurini</taxon>
        <taxon>Sciurus</taxon>
    </lineage>
</organism>
<dbReference type="EMBL" id="JAATJV010445500">
    <property type="protein sequence ID" value="MBZ3891121.1"/>
    <property type="molecule type" value="Genomic_DNA"/>
</dbReference>
<evidence type="ECO:0000259" key="5">
    <source>
        <dbReference type="PROSITE" id="PS50835"/>
    </source>
</evidence>
<dbReference type="GO" id="GO:0009897">
    <property type="term" value="C:external side of plasma membrane"/>
    <property type="evidence" value="ECO:0007669"/>
    <property type="project" value="TreeGrafter"/>
</dbReference>
<keyword evidence="6" id="KW-0675">Receptor</keyword>
<dbReference type="Pfam" id="PF11465">
    <property type="entry name" value="Receptor_2B4"/>
    <property type="match status" value="1"/>
</dbReference>
<evidence type="ECO:0000313" key="6">
    <source>
        <dbReference type="EMBL" id="MBZ3891121.1"/>
    </source>
</evidence>
<dbReference type="Proteomes" id="UP001166674">
    <property type="component" value="Unassembled WGS sequence"/>
</dbReference>